<feature type="compositionally biased region" description="Pro residues" evidence="1">
    <location>
        <begin position="44"/>
        <end position="60"/>
    </location>
</feature>
<protein>
    <submittedName>
        <fullName evidence="2">Uncharacterized protein</fullName>
    </submittedName>
</protein>
<sequence length="216" mass="23718">MPAERRLLDDDARPTGWRIVSGLTLGDCVAGFFALLTRTRAAQPAPPGPAGTRPASPPRSPHAHRAADPSRTSDRSAHSLRSWRDAAAAPTAASRLVCRRSAQFISTAAARFRGISDTIGRMGLRSGSERDADGHVLYPNMGTRLPDLLVDMENDWGNLSQRFNRMLANRVQRDSRQNVLSGAYRRLHGTFVRERLFTMEQSSRVLNAVKGYPGSP</sequence>
<evidence type="ECO:0000313" key="2">
    <source>
        <dbReference type="EMBL" id="CBG67467.1"/>
    </source>
</evidence>
<name>C9ZEK8_STRSW</name>
<evidence type="ECO:0000256" key="1">
    <source>
        <dbReference type="SAM" id="MobiDB-lite"/>
    </source>
</evidence>
<proteinExistence type="predicted"/>
<dbReference type="STRING" id="680198.SCAB_2531"/>
<reference evidence="2 3" key="1">
    <citation type="journal article" date="2010" name="Mol. Plant Microbe Interact.">
        <title>Streptomyces scabies 87-22 contains a coronafacic acid-like biosynthetic cluster that contributes to plant-microbe interactions.</title>
        <authorList>
            <person name="Bignell D.R."/>
            <person name="Seipke R.F."/>
            <person name="Huguet-Tapia J.C."/>
            <person name="Chambers A.H."/>
            <person name="Parry R.J."/>
            <person name="Loria R."/>
        </authorList>
    </citation>
    <scope>NUCLEOTIDE SEQUENCE [LARGE SCALE GENOMIC DNA]</scope>
    <source>
        <strain evidence="2 3">87.22</strain>
    </source>
</reference>
<dbReference type="EMBL" id="FN554889">
    <property type="protein sequence ID" value="CBG67467.1"/>
    <property type="molecule type" value="Genomic_DNA"/>
</dbReference>
<feature type="region of interest" description="Disordered" evidence="1">
    <location>
        <begin position="41"/>
        <end position="83"/>
    </location>
</feature>
<evidence type="ECO:0000313" key="3">
    <source>
        <dbReference type="Proteomes" id="UP000001444"/>
    </source>
</evidence>
<accession>C9ZEK8</accession>
<keyword evidence="3" id="KW-1185">Reference proteome</keyword>
<dbReference type="HOGENOM" id="CLU_1277060_0_0_11"/>
<dbReference type="AlphaFoldDB" id="C9ZEK8"/>
<gene>
    <name evidence="2" type="ordered locus">SCAB_2531</name>
</gene>
<dbReference type="KEGG" id="scb:SCAB_2531"/>
<dbReference type="Proteomes" id="UP000001444">
    <property type="component" value="Chromosome"/>
</dbReference>
<organism evidence="2 3">
    <name type="scientific">Streptomyces scabiei (strain 87.22)</name>
    <dbReference type="NCBI Taxonomy" id="680198"/>
    <lineage>
        <taxon>Bacteria</taxon>
        <taxon>Bacillati</taxon>
        <taxon>Actinomycetota</taxon>
        <taxon>Actinomycetes</taxon>
        <taxon>Kitasatosporales</taxon>
        <taxon>Streptomycetaceae</taxon>
        <taxon>Streptomyces</taxon>
    </lineage>
</organism>
<feature type="compositionally biased region" description="Basic and acidic residues" evidence="1">
    <location>
        <begin position="65"/>
        <end position="77"/>
    </location>
</feature>